<dbReference type="Pfam" id="PF16069">
    <property type="entry name" value="DUF4811"/>
    <property type="match status" value="1"/>
</dbReference>
<dbReference type="Proteomes" id="UP000283633">
    <property type="component" value="Unassembled WGS sequence"/>
</dbReference>
<evidence type="ECO:0000256" key="1">
    <source>
        <dbReference type="SAM" id="Phobius"/>
    </source>
</evidence>
<name>A0A3R8J9E4_9LACO</name>
<evidence type="ECO:0000313" key="3">
    <source>
        <dbReference type="Proteomes" id="UP000283633"/>
    </source>
</evidence>
<accession>A0A3R8J9E4</accession>
<sequence>MIIILLILATFVFSGAMIFGHTGFNRSLTILISFIVIAGSLIGLVGNDTAHWGMRQVTTTTISDLEPVKSTDAALMVKHLGTGSEKVIVYRLANATKTHHTVAAANTTIKQTTGTSAQVQVATTRWQYRNHFSKILFSLGTGQPQVSHRQYLFTVPTSWKTVTVKTK</sequence>
<proteinExistence type="predicted"/>
<gene>
    <name evidence="2" type="ORF">D1831_03000</name>
</gene>
<dbReference type="RefSeq" id="WP_125071444.1">
    <property type="nucleotide sequence ID" value="NZ_QWZQ01000006.1"/>
</dbReference>
<organism evidence="2 3">
    <name type="scientific">Lactiplantibacillus garii</name>
    <dbReference type="NCBI Taxonomy" id="2306423"/>
    <lineage>
        <taxon>Bacteria</taxon>
        <taxon>Bacillati</taxon>
        <taxon>Bacillota</taxon>
        <taxon>Bacilli</taxon>
        <taxon>Lactobacillales</taxon>
        <taxon>Lactobacillaceae</taxon>
        <taxon>Lactiplantibacillus</taxon>
    </lineage>
</organism>
<comment type="caution">
    <text evidence="2">The sequence shown here is derived from an EMBL/GenBank/DDBJ whole genome shotgun (WGS) entry which is preliminary data.</text>
</comment>
<dbReference type="EMBL" id="QWZQ01000006">
    <property type="protein sequence ID" value="RRK11362.1"/>
    <property type="molecule type" value="Genomic_DNA"/>
</dbReference>
<keyword evidence="1" id="KW-1133">Transmembrane helix</keyword>
<keyword evidence="1" id="KW-0812">Transmembrane</keyword>
<keyword evidence="3" id="KW-1185">Reference proteome</keyword>
<dbReference type="InterPro" id="IPR032083">
    <property type="entry name" value="DUF4811"/>
</dbReference>
<dbReference type="OrthoDB" id="2320814at2"/>
<keyword evidence="1" id="KW-0472">Membrane</keyword>
<dbReference type="AlphaFoldDB" id="A0A3R8J9E4"/>
<protein>
    <submittedName>
        <fullName evidence="2">DUF4811 domain-containing protein</fullName>
    </submittedName>
</protein>
<feature type="transmembrane region" description="Helical" evidence="1">
    <location>
        <begin position="28"/>
        <end position="46"/>
    </location>
</feature>
<evidence type="ECO:0000313" key="2">
    <source>
        <dbReference type="EMBL" id="RRK11362.1"/>
    </source>
</evidence>
<reference evidence="2 3" key="1">
    <citation type="submission" date="2018-08" db="EMBL/GenBank/DDBJ databases">
        <title>Genome Lactobacillus garii FI11369.</title>
        <authorList>
            <person name="Diaz M."/>
            <person name="Narbad A."/>
        </authorList>
    </citation>
    <scope>NUCLEOTIDE SEQUENCE [LARGE SCALE GENOMIC DNA]</scope>
    <source>
        <strain evidence="2 3">FI11369</strain>
    </source>
</reference>